<sequence length="484" mass="52043">MRIVRTGIEELDLVLGGGLPAGSLVVLAGSPGTGKTILAQQMCFGIATRERRAIYYTTLSEPHDKLIEHVGQFTFFDAGELGTQVEFIDLADLLSGGEEPAGATGEIAAEVVRECFETHPAIVVIDSAKALRDYGDPKSMRKTLYDFASLVAGTGVVLVLVGEYTELEMEELPEFAVADVIIRMAYESREPVDRRWLRTVKLRGARHLEGKHAMRVSNAGIKVYPRLETLPALPSPAVESARIESGLPELDALMGGGLYAADTTALLGPTGCGKTTIALRFVAHGALEDESCLYISFQETPEQLLAKALGFGWDVTDAHDSGRLRIRHVLPEDVNLDALAAVVRAELDDAPVQRVVIDSLTELVLAAGETQRLPAYCRVLTALVSAAGASLMITSETLALGPTLEPLGGLSFLFQNVIMLRYVEIGSELRRAMSILKMRDSAHAKGLIQFDIDGDGPRIMTQLEGVTGALGWSALHADVPARTV</sequence>
<dbReference type="PROSITE" id="PS51146">
    <property type="entry name" value="KAIC"/>
    <property type="match status" value="2"/>
</dbReference>
<dbReference type="GO" id="GO:0016787">
    <property type="term" value="F:hydrolase activity"/>
    <property type="evidence" value="ECO:0007669"/>
    <property type="project" value="UniProtKB-KW"/>
</dbReference>
<evidence type="ECO:0000256" key="4">
    <source>
        <dbReference type="ARBA" id="ARBA00022737"/>
    </source>
</evidence>
<gene>
    <name evidence="8" type="ORF">OM076_00040</name>
</gene>
<evidence type="ECO:0000256" key="1">
    <source>
        <dbReference type="ARBA" id="ARBA00012513"/>
    </source>
</evidence>
<dbReference type="InterPro" id="IPR030665">
    <property type="entry name" value="KaiC"/>
</dbReference>
<dbReference type="RefSeq" id="WP_270037223.1">
    <property type="nucleotide sequence ID" value="NZ_JAPDOD010000001.1"/>
</dbReference>
<evidence type="ECO:0000313" key="9">
    <source>
        <dbReference type="Proteomes" id="UP001149140"/>
    </source>
</evidence>
<evidence type="ECO:0000256" key="5">
    <source>
        <dbReference type="ARBA" id="ARBA00022777"/>
    </source>
</evidence>
<protein>
    <recommendedName>
        <fullName evidence="1">non-specific serine/threonine protein kinase</fullName>
        <ecNumber evidence="1">2.7.11.1</ecNumber>
    </recommendedName>
</protein>
<dbReference type="SUPFAM" id="SSF52540">
    <property type="entry name" value="P-loop containing nucleoside triphosphate hydrolases"/>
    <property type="match status" value="2"/>
</dbReference>
<dbReference type="EMBL" id="JAPDOD010000001">
    <property type="protein sequence ID" value="MDA0158635.1"/>
    <property type="molecule type" value="Genomic_DNA"/>
</dbReference>
<accession>A0A9X3MM48</accession>
<proteinExistence type="predicted"/>
<dbReference type="PANTHER" id="PTHR42926">
    <property type="match status" value="1"/>
</dbReference>
<keyword evidence="2" id="KW-0597">Phosphoprotein</keyword>
<dbReference type="PIRSF" id="PIRSF039117">
    <property type="entry name" value="KaiC"/>
    <property type="match status" value="1"/>
</dbReference>
<keyword evidence="5" id="KW-0418">Kinase</keyword>
<dbReference type="InterPro" id="IPR010624">
    <property type="entry name" value="KaiC_dom"/>
</dbReference>
<dbReference type="Pfam" id="PF06745">
    <property type="entry name" value="ATPase"/>
    <property type="match status" value="2"/>
</dbReference>
<dbReference type="InterPro" id="IPR003593">
    <property type="entry name" value="AAA+_ATPase"/>
</dbReference>
<organism evidence="8 9">
    <name type="scientific">Solirubrobacter ginsenosidimutans</name>
    <dbReference type="NCBI Taxonomy" id="490573"/>
    <lineage>
        <taxon>Bacteria</taxon>
        <taxon>Bacillati</taxon>
        <taxon>Actinomycetota</taxon>
        <taxon>Thermoleophilia</taxon>
        <taxon>Solirubrobacterales</taxon>
        <taxon>Solirubrobacteraceae</taxon>
        <taxon>Solirubrobacter</taxon>
    </lineage>
</organism>
<dbReference type="EC" id="2.7.11.1" evidence="1"/>
<dbReference type="Gene3D" id="3.40.50.300">
    <property type="entry name" value="P-loop containing nucleotide triphosphate hydrolases"/>
    <property type="match status" value="2"/>
</dbReference>
<comment type="caution">
    <text evidence="8">The sequence shown here is derived from an EMBL/GenBank/DDBJ whole genome shotgun (WGS) entry which is preliminary data.</text>
</comment>
<dbReference type="PANTHER" id="PTHR42926:SF1">
    <property type="entry name" value="CIRCADIAN CLOCK OSCILLATOR PROTEIN KAIC 1"/>
    <property type="match status" value="1"/>
</dbReference>
<dbReference type="InterPro" id="IPR027417">
    <property type="entry name" value="P-loop_NTPase"/>
</dbReference>
<dbReference type="InterPro" id="IPR051347">
    <property type="entry name" value="Circadian_clock_KaiC-rel"/>
</dbReference>
<keyword evidence="3" id="KW-0808">Transferase</keyword>
<dbReference type="Proteomes" id="UP001149140">
    <property type="component" value="Unassembled WGS sequence"/>
</dbReference>
<evidence type="ECO:0000259" key="7">
    <source>
        <dbReference type="PROSITE" id="PS51146"/>
    </source>
</evidence>
<keyword evidence="9" id="KW-1185">Reference proteome</keyword>
<reference evidence="8" key="1">
    <citation type="submission" date="2022-10" db="EMBL/GenBank/DDBJ databases">
        <title>The WGS of Solirubrobacter ginsenosidimutans DSM 21036.</title>
        <authorList>
            <person name="Jiang Z."/>
        </authorList>
    </citation>
    <scope>NUCLEOTIDE SEQUENCE</scope>
    <source>
        <strain evidence="8">DSM 21036</strain>
    </source>
</reference>
<dbReference type="GO" id="GO:0005524">
    <property type="term" value="F:ATP binding"/>
    <property type="evidence" value="ECO:0007669"/>
    <property type="project" value="InterPro"/>
</dbReference>
<feature type="domain" description="KaiC" evidence="7">
    <location>
        <begin position="241"/>
        <end position="473"/>
    </location>
</feature>
<name>A0A9X3MM48_9ACTN</name>
<evidence type="ECO:0000256" key="3">
    <source>
        <dbReference type="ARBA" id="ARBA00022679"/>
    </source>
</evidence>
<dbReference type="InterPro" id="IPR014774">
    <property type="entry name" value="KaiC-like_dom"/>
</dbReference>
<dbReference type="SMART" id="SM00382">
    <property type="entry name" value="AAA"/>
    <property type="match status" value="2"/>
</dbReference>
<evidence type="ECO:0000313" key="8">
    <source>
        <dbReference type="EMBL" id="MDA0158635.1"/>
    </source>
</evidence>
<feature type="domain" description="KaiC" evidence="7">
    <location>
        <begin position="2"/>
        <end position="237"/>
    </location>
</feature>
<dbReference type="AlphaFoldDB" id="A0A9X3MM48"/>
<keyword evidence="4" id="KW-0677">Repeat</keyword>
<dbReference type="GO" id="GO:0004674">
    <property type="term" value="F:protein serine/threonine kinase activity"/>
    <property type="evidence" value="ECO:0007669"/>
    <property type="project" value="UniProtKB-EC"/>
</dbReference>
<keyword evidence="6" id="KW-0378">Hydrolase</keyword>
<evidence type="ECO:0000256" key="6">
    <source>
        <dbReference type="ARBA" id="ARBA00022801"/>
    </source>
</evidence>
<evidence type="ECO:0000256" key="2">
    <source>
        <dbReference type="ARBA" id="ARBA00022553"/>
    </source>
</evidence>